<evidence type="ECO:0000256" key="3">
    <source>
        <dbReference type="ARBA" id="ARBA00022946"/>
    </source>
</evidence>
<sequence length="70" mass="7945">MCPSKGKLQETIFTKSKHGRFAYRCAKASRWGDRLPIIGESFSTKEISPYSTESKENTLTDSLDDRSRSI</sequence>
<keyword evidence="10" id="KW-1185">Reference proteome</keyword>
<reference evidence="10" key="1">
    <citation type="submission" date="2015-01" db="EMBL/GenBank/DDBJ databases">
        <authorList>
            <person name="Aksoy S."/>
            <person name="Warren W."/>
            <person name="Wilson R.K."/>
        </authorList>
    </citation>
    <scope>NUCLEOTIDE SEQUENCE [LARGE SCALE GENOMIC DNA]</scope>
    <source>
        <strain evidence="10">IAEA</strain>
    </source>
</reference>
<dbReference type="GO" id="GO:0046872">
    <property type="term" value="F:metal ion binding"/>
    <property type="evidence" value="ECO:0007669"/>
    <property type="project" value="UniProtKB-KW"/>
</dbReference>
<dbReference type="EnsemblMetazoa" id="GPPI004196-RA">
    <property type="protein sequence ID" value="GPPI004196-PA"/>
    <property type="gene ID" value="GPPI004196"/>
</dbReference>
<accession>A0A1B0APS8</accession>
<dbReference type="GO" id="GO:0051536">
    <property type="term" value="F:iron-sulfur cluster binding"/>
    <property type="evidence" value="ECO:0007669"/>
    <property type="project" value="UniProtKB-KW"/>
</dbReference>
<organism evidence="9 10">
    <name type="scientific">Glossina palpalis gambiensis</name>
    <dbReference type="NCBI Taxonomy" id="67801"/>
    <lineage>
        <taxon>Eukaryota</taxon>
        <taxon>Metazoa</taxon>
        <taxon>Ecdysozoa</taxon>
        <taxon>Arthropoda</taxon>
        <taxon>Hexapoda</taxon>
        <taxon>Insecta</taxon>
        <taxon>Pterygota</taxon>
        <taxon>Neoptera</taxon>
        <taxon>Endopterygota</taxon>
        <taxon>Diptera</taxon>
        <taxon>Brachycera</taxon>
        <taxon>Muscomorpha</taxon>
        <taxon>Hippoboscoidea</taxon>
        <taxon>Glossinidae</taxon>
        <taxon>Glossina</taxon>
    </lineage>
</organism>
<dbReference type="GO" id="GO:0005739">
    <property type="term" value="C:mitochondrion"/>
    <property type="evidence" value="ECO:0007669"/>
    <property type="project" value="UniProtKB-SubCell"/>
</dbReference>
<keyword evidence="4" id="KW-0408">Iron</keyword>
<dbReference type="AlphaFoldDB" id="A0A1B0APS8"/>
<protein>
    <submittedName>
        <fullName evidence="9">Uncharacterized protein</fullName>
    </submittedName>
</protein>
<keyword evidence="2" id="KW-0479">Metal-binding</keyword>
<evidence type="ECO:0000256" key="4">
    <source>
        <dbReference type="ARBA" id="ARBA00023004"/>
    </source>
</evidence>
<name>A0A1B0APS8_9MUSC</name>
<feature type="region of interest" description="Disordered" evidence="8">
    <location>
        <begin position="48"/>
        <end position="70"/>
    </location>
</feature>
<comment type="function">
    <text evidence="7">Mitochondrial ribosome (mitoribosome) assembly factor. Binds at the interface of the head and body domains of the mitochondrial small ribosomal subunit (mt-SSU), occluding the mRNA channel and preventing compaction of the head domain towards the body. Probable inactive methyltransferase: retains the characteristic folding and ability to bind S-adenosyl-L-methionine, but it probably lost its methyltransferase activity.</text>
</comment>
<keyword evidence="3" id="KW-0809">Transit peptide</keyword>
<keyword evidence="5" id="KW-0411">Iron-sulfur</keyword>
<evidence type="ECO:0000256" key="2">
    <source>
        <dbReference type="ARBA" id="ARBA00022723"/>
    </source>
</evidence>
<proteinExistence type="predicted"/>
<dbReference type="STRING" id="67801.A0A1B0APS8"/>
<evidence type="ECO:0000256" key="5">
    <source>
        <dbReference type="ARBA" id="ARBA00023014"/>
    </source>
</evidence>
<dbReference type="InterPro" id="IPR015324">
    <property type="entry name" value="Ribosomal_Rsm22-like"/>
</dbReference>
<dbReference type="EMBL" id="JXJN01001573">
    <property type="status" value="NOT_ANNOTATED_CDS"/>
    <property type="molecule type" value="Genomic_DNA"/>
</dbReference>
<reference evidence="9" key="2">
    <citation type="submission" date="2020-05" db="UniProtKB">
        <authorList>
            <consortium name="EnsemblMetazoa"/>
        </authorList>
    </citation>
    <scope>IDENTIFICATION</scope>
    <source>
        <strain evidence="9">IAEA</strain>
    </source>
</reference>
<dbReference type="Proteomes" id="UP000092460">
    <property type="component" value="Unassembled WGS sequence"/>
</dbReference>
<evidence type="ECO:0000313" key="10">
    <source>
        <dbReference type="Proteomes" id="UP000092460"/>
    </source>
</evidence>
<evidence type="ECO:0000313" key="9">
    <source>
        <dbReference type="EnsemblMetazoa" id="GPPI004196-PA"/>
    </source>
</evidence>
<dbReference type="VEuPathDB" id="VectorBase:GPPI004196"/>
<evidence type="ECO:0000256" key="1">
    <source>
        <dbReference type="ARBA" id="ARBA00004173"/>
    </source>
</evidence>
<feature type="compositionally biased region" description="Basic and acidic residues" evidence="8">
    <location>
        <begin position="53"/>
        <end position="70"/>
    </location>
</feature>
<evidence type="ECO:0000256" key="7">
    <source>
        <dbReference type="ARBA" id="ARBA00045681"/>
    </source>
</evidence>
<evidence type="ECO:0000256" key="8">
    <source>
        <dbReference type="SAM" id="MobiDB-lite"/>
    </source>
</evidence>
<dbReference type="GO" id="GO:0008168">
    <property type="term" value="F:methyltransferase activity"/>
    <property type="evidence" value="ECO:0007669"/>
    <property type="project" value="InterPro"/>
</dbReference>
<evidence type="ECO:0000256" key="6">
    <source>
        <dbReference type="ARBA" id="ARBA00023128"/>
    </source>
</evidence>
<keyword evidence="6" id="KW-0496">Mitochondrion</keyword>
<comment type="subcellular location">
    <subcellularLocation>
        <location evidence="1">Mitochondrion</location>
    </subcellularLocation>
</comment>
<dbReference type="GO" id="GO:0006412">
    <property type="term" value="P:translation"/>
    <property type="evidence" value="ECO:0007669"/>
    <property type="project" value="InterPro"/>
</dbReference>
<dbReference type="Pfam" id="PF09243">
    <property type="entry name" value="Rsm22"/>
    <property type="match status" value="1"/>
</dbReference>